<evidence type="ECO:0000256" key="1">
    <source>
        <dbReference type="SAM" id="Coils"/>
    </source>
</evidence>
<comment type="caution">
    <text evidence="4">The sequence shown here is derived from an EMBL/GenBank/DDBJ whole genome shotgun (WGS) entry which is preliminary data.</text>
</comment>
<feature type="compositionally biased region" description="Basic and acidic residues" evidence="2">
    <location>
        <begin position="183"/>
        <end position="194"/>
    </location>
</feature>
<feature type="domain" description="CCHC-type" evidence="3">
    <location>
        <begin position="312"/>
        <end position="328"/>
    </location>
</feature>
<evidence type="ECO:0000313" key="4">
    <source>
        <dbReference type="EMBL" id="GFR19127.1"/>
    </source>
</evidence>
<name>A0A8X6H8W2_TRICU</name>
<dbReference type="EMBL" id="BMAO01017889">
    <property type="protein sequence ID" value="GFR19127.1"/>
    <property type="molecule type" value="Genomic_DNA"/>
</dbReference>
<feature type="region of interest" description="Disordered" evidence="2">
    <location>
        <begin position="174"/>
        <end position="194"/>
    </location>
</feature>
<feature type="region of interest" description="Disordered" evidence="2">
    <location>
        <begin position="391"/>
        <end position="416"/>
    </location>
</feature>
<dbReference type="Proteomes" id="UP000887116">
    <property type="component" value="Unassembled WGS sequence"/>
</dbReference>
<gene>
    <name evidence="4" type="ORF">TNCT_510151</name>
</gene>
<protein>
    <recommendedName>
        <fullName evidence="3">CCHC-type domain-containing protein</fullName>
    </recommendedName>
</protein>
<evidence type="ECO:0000313" key="5">
    <source>
        <dbReference type="Proteomes" id="UP000887116"/>
    </source>
</evidence>
<proteinExistence type="predicted"/>
<evidence type="ECO:0000259" key="3">
    <source>
        <dbReference type="SMART" id="SM00343"/>
    </source>
</evidence>
<feature type="compositionally biased region" description="Basic and acidic residues" evidence="2">
    <location>
        <begin position="292"/>
        <end position="302"/>
    </location>
</feature>
<dbReference type="GO" id="GO:0003676">
    <property type="term" value="F:nucleic acid binding"/>
    <property type="evidence" value="ECO:0007669"/>
    <property type="project" value="InterPro"/>
</dbReference>
<keyword evidence="5" id="KW-1185">Reference proteome</keyword>
<feature type="coiled-coil region" evidence="1">
    <location>
        <begin position="54"/>
        <end position="101"/>
    </location>
</feature>
<evidence type="ECO:0000256" key="2">
    <source>
        <dbReference type="SAM" id="MobiDB-lite"/>
    </source>
</evidence>
<feature type="compositionally biased region" description="Basic and acidic residues" evidence="2">
    <location>
        <begin position="391"/>
        <end position="400"/>
    </location>
</feature>
<dbReference type="AlphaFoldDB" id="A0A8X6H8W2"/>
<organism evidence="4 5">
    <name type="scientific">Trichonephila clavata</name>
    <name type="common">Joro spider</name>
    <name type="synonym">Nephila clavata</name>
    <dbReference type="NCBI Taxonomy" id="2740835"/>
    <lineage>
        <taxon>Eukaryota</taxon>
        <taxon>Metazoa</taxon>
        <taxon>Ecdysozoa</taxon>
        <taxon>Arthropoda</taxon>
        <taxon>Chelicerata</taxon>
        <taxon>Arachnida</taxon>
        <taxon>Araneae</taxon>
        <taxon>Araneomorphae</taxon>
        <taxon>Entelegynae</taxon>
        <taxon>Araneoidea</taxon>
        <taxon>Nephilidae</taxon>
        <taxon>Trichonephila</taxon>
    </lineage>
</organism>
<feature type="region of interest" description="Disordered" evidence="2">
    <location>
        <begin position="282"/>
        <end position="302"/>
    </location>
</feature>
<dbReference type="GO" id="GO:0008270">
    <property type="term" value="F:zinc ion binding"/>
    <property type="evidence" value="ECO:0007669"/>
    <property type="project" value="InterPro"/>
</dbReference>
<accession>A0A8X6H8W2</accession>
<dbReference type="InterPro" id="IPR001878">
    <property type="entry name" value="Znf_CCHC"/>
</dbReference>
<keyword evidence="1" id="KW-0175">Coiled coil</keyword>
<feature type="domain" description="CCHC-type" evidence="3">
    <location>
        <begin position="203"/>
        <end position="219"/>
    </location>
</feature>
<reference evidence="4" key="1">
    <citation type="submission" date="2020-07" db="EMBL/GenBank/DDBJ databases">
        <title>Multicomponent nature underlies the extraordinary mechanical properties of spider dragline silk.</title>
        <authorList>
            <person name="Kono N."/>
            <person name="Nakamura H."/>
            <person name="Mori M."/>
            <person name="Yoshida Y."/>
            <person name="Ohtoshi R."/>
            <person name="Malay A.D."/>
            <person name="Moran D.A.P."/>
            <person name="Tomita M."/>
            <person name="Numata K."/>
            <person name="Arakawa K."/>
        </authorList>
    </citation>
    <scope>NUCLEOTIDE SEQUENCE</scope>
</reference>
<sequence length="416" mass="48583">MSFLLKGQKEDLLELATELRLEATVDMTKPMLKNLITRSAGYDEEDTKLMYEGIVEERKERELFEERKERELLEERKERELLEERKRQDNLELEKLRIEAQIGLNQEMLSRNNRTPKCRPGKRISSSECRPGEVISAVNAVRVIEFLQSISECRPDLKLEDRIKRSISEIDNHNTRRTGNFNPERRYLDTPPSRDFDRRAPRKCYICHSLDHLCFNCPKAMKEIKREQPNSQVQSCSVIPPKGLPLKNIRTLKQKTNTLTSVRRPEVRGSNQAEYFRKFDNHNTRRTGNFNPERRYLDTPPSRDFDRRAPRKCYICHSLDHLCFNCPKAMKEIKREQPNSQVQSCSVIPPKGLPLKNISEVTTSPIDGAASEYMRHLPEWWVFEAEARAAENETDVRETDSGFTGTRSRFGQRGGQ</sequence>
<dbReference type="SMART" id="SM00343">
    <property type="entry name" value="ZnF_C2HC"/>
    <property type="match status" value="2"/>
</dbReference>